<dbReference type="InterPro" id="IPR016163">
    <property type="entry name" value="Ald_DH_C"/>
</dbReference>
<dbReference type="PANTHER" id="PTHR43217">
    <property type="entry name" value="SUCCINATE SEMIALDEHYDE DEHYDROGENASE [NAD(P)+] SAD"/>
    <property type="match status" value="1"/>
</dbReference>
<organism evidence="4 5">
    <name type="scientific">Nocardia arthritidis</name>
    <dbReference type="NCBI Taxonomy" id="228602"/>
    <lineage>
        <taxon>Bacteria</taxon>
        <taxon>Bacillati</taxon>
        <taxon>Actinomycetota</taxon>
        <taxon>Actinomycetes</taxon>
        <taxon>Mycobacteriales</taxon>
        <taxon>Nocardiaceae</taxon>
        <taxon>Nocardia</taxon>
    </lineage>
</organism>
<keyword evidence="5" id="KW-1185">Reference proteome</keyword>
<feature type="domain" description="Aldehyde dehydrogenase" evidence="3">
    <location>
        <begin position="70"/>
        <end position="512"/>
    </location>
</feature>
<gene>
    <name evidence="4" type="ORF">F5544_26980</name>
</gene>
<reference evidence="4 5" key="1">
    <citation type="journal article" date="2019" name="ACS Chem. Biol.">
        <title>Identification and Mobilization of a Cryptic Antibiotic Biosynthesis Gene Locus from a Human-Pathogenic Nocardia Isolate.</title>
        <authorList>
            <person name="Herisse M."/>
            <person name="Ishida K."/>
            <person name="Porter J.L."/>
            <person name="Howden B."/>
            <person name="Hertweck C."/>
            <person name="Stinear T.P."/>
            <person name="Pidot S.J."/>
        </authorList>
    </citation>
    <scope>NUCLEOTIDE SEQUENCE [LARGE SCALE GENOMIC DNA]</scope>
    <source>
        <strain evidence="4 5">AUSMDU00012717</strain>
    </source>
</reference>
<dbReference type="AlphaFoldDB" id="A0A6G9YJB5"/>
<dbReference type="InterPro" id="IPR016162">
    <property type="entry name" value="Ald_DH_N"/>
</dbReference>
<evidence type="ECO:0000256" key="1">
    <source>
        <dbReference type="ARBA" id="ARBA00023002"/>
    </source>
</evidence>
<feature type="region of interest" description="Disordered" evidence="2">
    <location>
        <begin position="1"/>
        <end position="33"/>
    </location>
</feature>
<dbReference type="InterPro" id="IPR015590">
    <property type="entry name" value="Aldehyde_DH_dom"/>
</dbReference>
<dbReference type="Pfam" id="PF00171">
    <property type="entry name" value="Aldedh"/>
    <property type="match status" value="1"/>
</dbReference>
<dbReference type="EMBL" id="CP046172">
    <property type="protein sequence ID" value="QIS13250.1"/>
    <property type="molecule type" value="Genomic_DNA"/>
</dbReference>
<dbReference type="InterPro" id="IPR016161">
    <property type="entry name" value="Ald_DH/histidinol_DH"/>
</dbReference>
<keyword evidence="1" id="KW-0560">Oxidoreductase</keyword>
<dbReference type="Gene3D" id="3.40.309.10">
    <property type="entry name" value="Aldehyde Dehydrogenase, Chain A, domain 2"/>
    <property type="match status" value="1"/>
</dbReference>
<dbReference type="PROSITE" id="PS00070">
    <property type="entry name" value="ALDEHYDE_DEHYDR_CYS"/>
    <property type="match status" value="1"/>
</dbReference>
<evidence type="ECO:0000313" key="5">
    <source>
        <dbReference type="Proteomes" id="UP000503540"/>
    </source>
</evidence>
<dbReference type="KEGG" id="nah:F5544_26980"/>
<accession>A0A6G9YJB5</accession>
<evidence type="ECO:0000313" key="4">
    <source>
        <dbReference type="EMBL" id="QIS13250.1"/>
    </source>
</evidence>
<dbReference type="Proteomes" id="UP000503540">
    <property type="component" value="Chromosome"/>
</dbReference>
<dbReference type="InterPro" id="IPR047110">
    <property type="entry name" value="GABD/Sad-like"/>
</dbReference>
<proteinExistence type="predicted"/>
<dbReference type="PANTHER" id="PTHR43217:SF1">
    <property type="entry name" value="SUCCINATE SEMIALDEHYDE DEHYDROGENASE [NAD(P)+] SAD"/>
    <property type="match status" value="1"/>
</dbReference>
<evidence type="ECO:0000259" key="3">
    <source>
        <dbReference type="Pfam" id="PF00171"/>
    </source>
</evidence>
<sequence>MDRAPGRGRAGARAGHARGADDRRTGAAPCAAGRRQRAGCAEAAGASGGAGQAIPGLARRADGFRGGPVITTIDPATGKPLDTYPFTTDAELAAALELAVRRELSVDERANGLRRLAVRLRDESVSLAALITAEMGKSITQAAAELEKCAVTCEYYADHLAELLAPQSVDVLPDTGRIRMRPLGVVLAIMPWNYPFWQVFRSMAPAIAIGNRVLLKHADNVSGCAVAVQRLFDEAFGPGVLTGVRLEPERIGRLIDDPAVAAVAFTGSNRVGAVVGARAGRAVKKSVLELGGSDPFIVLADADVPLAAAAAARSRYLNNGQSCLAAKRIIVERSVFSEFVAELTGALGTLAYGDPALPETFIGPMARIDLRDELRRQLDASVAAGAKVLSGGEFDDRPGAWFTPTLIEVPGPDCPAFREETFGPLGAVFPVGSAEHALAVANSSVYGLSCAIWGTDRSRIDRLADRVTAGSVFINRISESDPRLPVGGVAASGYGRELSAYGALEFANIQAVRTAQVPRSRA</sequence>
<dbReference type="Gene3D" id="3.40.605.10">
    <property type="entry name" value="Aldehyde Dehydrogenase, Chain A, domain 1"/>
    <property type="match status" value="1"/>
</dbReference>
<evidence type="ECO:0000256" key="2">
    <source>
        <dbReference type="SAM" id="MobiDB-lite"/>
    </source>
</evidence>
<protein>
    <submittedName>
        <fullName evidence="4">Aldehyde dehydrogenase family protein</fullName>
    </submittedName>
</protein>
<dbReference type="SUPFAM" id="SSF53720">
    <property type="entry name" value="ALDH-like"/>
    <property type="match status" value="1"/>
</dbReference>
<dbReference type="InterPro" id="IPR016160">
    <property type="entry name" value="Ald_DH_CS_CYS"/>
</dbReference>
<dbReference type="GO" id="GO:0004777">
    <property type="term" value="F:succinate-semialdehyde dehydrogenase (NAD+) activity"/>
    <property type="evidence" value="ECO:0007669"/>
    <property type="project" value="TreeGrafter"/>
</dbReference>
<name>A0A6G9YJB5_9NOCA</name>